<name>A0A1C6VMT6_9ACTN</name>
<dbReference type="Proteomes" id="UP000199696">
    <property type="component" value="Unassembled WGS sequence"/>
</dbReference>
<organism evidence="2 3">
    <name type="scientific">Micromonospora eburnea</name>
    <dbReference type="NCBI Taxonomy" id="227316"/>
    <lineage>
        <taxon>Bacteria</taxon>
        <taxon>Bacillati</taxon>
        <taxon>Actinomycetota</taxon>
        <taxon>Actinomycetes</taxon>
        <taxon>Micromonosporales</taxon>
        <taxon>Micromonosporaceae</taxon>
        <taxon>Micromonospora</taxon>
    </lineage>
</organism>
<keyword evidence="1" id="KW-0812">Transmembrane</keyword>
<keyword evidence="1" id="KW-0472">Membrane</keyword>
<gene>
    <name evidence="2" type="ORF">GA0070604_6056</name>
</gene>
<evidence type="ECO:0000256" key="1">
    <source>
        <dbReference type="SAM" id="Phobius"/>
    </source>
</evidence>
<evidence type="ECO:0000313" key="3">
    <source>
        <dbReference type="Proteomes" id="UP000199696"/>
    </source>
</evidence>
<accession>A0A1C6VMT6</accession>
<reference evidence="3" key="1">
    <citation type="submission" date="2016-06" db="EMBL/GenBank/DDBJ databases">
        <authorList>
            <person name="Varghese N."/>
            <person name="Submissions Spin"/>
        </authorList>
    </citation>
    <scope>NUCLEOTIDE SEQUENCE [LARGE SCALE GENOMIC DNA]</scope>
    <source>
        <strain evidence="3">DSM 44814</strain>
    </source>
</reference>
<dbReference type="EMBL" id="FMHY01000002">
    <property type="protein sequence ID" value="SCL67656.1"/>
    <property type="molecule type" value="Genomic_DNA"/>
</dbReference>
<evidence type="ECO:0000313" key="2">
    <source>
        <dbReference type="EMBL" id="SCL67656.1"/>
    </source>
</evidence>
<proteinExistence type="predicted"/>
<keyword evidence="3" id="KW-1185">Reference proteome</keyword>
<protein>
    <recommendedName>
        <fullName evidence="4">LPXTG-motif cell wall anchor domain-containing protein</fullName>
    </recommendedName>
</protein>
<evidence type="ECO:0008006" key="4">
    <source>
        <dbReference type="Google" id="ProtNLM"/>
    </source>
</evidence>
<dbReference type="RefSeq" id="WP_167363596.1">
    <property type="nucleotide sequence ID" value="NZ_FMHY01000002.1"/>
</dbReference>
<dbReference type="AlphaFoldDB" id="A0A1C6VMT6"/>
<feature type="transmembrane region" description="Helical" evidence="1">
    <location>
        <begin position="26"/>
        <end position="45"/>
    </location>
</feature>
<sequence>MIALIVTLLLVWLVLVIVGLVVKGLFWLFVVGAILFVVTAIIGWVRRRV</sequence>
<keyword evidence="1" id="KW-1133">Transmembrane helix</keyword>